<gene>
    <name evidence="3" type="ORF">CC80DRAFT_518480</name>
</gene>
<sequence length="416" mass="47877">MPEKSSSFSGRTFHAYGSFKESFSYWWAGLSSEVSEQRILSSIPQVQQTPTHDARAVDHKTIPTEISEHCNRQWHLHRVKLHGKNCVLNEFSIERLNEEVENNHNFEALSRAHGWRLYALDLPGMGRSSRPPFKISAKNPEGQVAEAEHWFIDAIEEWRVERKIERFTLLGHSFGGYIATAYALKYPEHLTKLILASPVGISENPYKARRMALNGKAADVQVPREPLPKWLKFVWAVKISPFTLLRWSGPLGRKLFSIWFKKEFKQLPPKELQALHDYTYSIFNLPGSSEYALTYIFEPGTFARLPLIRRIQDVGTQRYDCLANPQLCKQLGDTAQHHWVNGFSFVFIYGENDWADIEGQNLDGTIKQERRENRSSGKVIILPDIGHYVCFHPQFNRVVLDEMKGIATSTAKDSLY</sequence>
<dbReference type="OrthoDB" id="7457040at2759"/>
<dbReference type="GO" id="GO:0035965">
    <property type="term" value="P:cardiolipin acyl-chain remodeling"/>
    <property type="evidence" value="ECO:0007669"/>
    <property type="project" value="TreeGrafter"/>
</dbReference>
<dbReference type="Pfam" id="PF00561">
    <property type="entry name" value="Abhydrolase_1"/>
    <property type="match status" value="1"/>
</dbReference>
<dbReference type="SUPFAM" id="SSF53474">
    <property type="entry name" value="alpha/beta-Hydrolases"/>
    <property type="match status" value="1"/>
</dbReference>
<dbReference type="GO" id="GO:0042171">
    <property type="term" value="F:lysophosphatidic acid acyltransferase activity"/>
    <property type="evidence" value="ECO:0007669"/>
    <property type="project" value="TreeGrafter"/>
</dbReference>
<accession>A0A6A5TL49</accession>
<dbReference type="EMBL" id="ML977006">
    <property type="protein sequence ID" value="KAF1953128.1"/>
    <property type="molecule type" value="Genomic_DNA"/>
</dbReference>
<keyword evidence="3" id="KW-0378">Hydrolase</keyword>
<feature type="domain" description="AB hydrolase-1" evidence="2">
    <location>
        <begin position="106"/>
        <end position="217"/>
    </location>
</feature>
<dbReference type="GO" id="GO:0006654">
    <property type="term" value="P:phosphatidic acid biosynthetic process"/>
    <property type="evidence" value="ECO:0007669"/>
    <property type="project" value="TreeGrafter"/>
</dbReference>
<dbReference type="AlphaFoldDB" id="A0A6A5TL49"/>
<keyword evidence="4" id="KW-1185">Reference proteome</keyword>
<dbReference type="GO" id="GO:0055088">
    <property type="term" value="P:lipid homeostasis"/>
    <property type="evidence" value="ECO:0007669"/>
    <property type="project" value="TreeGrafter"/>
</dbReference>
<dbReference type="InterPro" id="IPR000073">
    <property type="entry name" value="AB_hydrolase_1"/>
</dbReference>
<evidence type="ECO:0000313" key="3">
    <source>
        <dbReference type="EMBL" id="KAF1953128.1"/>
    </source>
</evidence>
<dbReference type="Proteomes" id="UP000800035">
    <property type="component" value="Unassembled WGS sequence"/>
</dbReference>
<evidence type="ECO:0000313" key="4">
    <source>
        <dbReference type="Proteomes" id="UP000800035"/>
    </source>
</evidence>
<dbReference type="InterPro" id="IPR029058">
    <property type="entry name" value="AB_hydrolase_fold"/>
</dbReference>
<dbReference type="GO" id="GO:0005743">
    <property type="term" value="C:mitochondrial inner membrane"/>
    <property type="evidence" value="ECO:0007669"/>
    <property type="project" value="TreeGrafter"/>
</dbReference>
<protein>
    <submittedName>
        <fullName evidence="3">Alpha/beta-hydrolase</fullName>
    </submittedName>
</protein>
<dbReference type="GO" id="GO:0004623">
    <property type="term" value="F:phospholipase A2 activity"/>
    <property type="evidence" value="ECO:0007669"/>
    <property type="project" value="TreeGrafter"/>
</dbReference>
<organism evidence="3 4">
    <name type="scientific">Byssothecium circinans</name>
    <dbReference type="NCBI Taxonomy" id="147558"/>
    <lineage>
        <taxon>Eukaryota</taxon>
        <taxon>Fungi</taxon>
        <taxon>Dikarya</taxon>
        <taxon>Ascomycota</taxon>
        <taxon>Pezizomycotina</taxon>
        <taxon>Dothideomycetes</taxon>
        <taxon>Pleosporomycetidae</taxon>
        <taxon>Pleosporales</taxon>
        <taxon>Massarineae</taxon>
        <taxon>Massarinaceae</taxon>
        <taxon>Byssothecium</taxon>
    </lineage>
</organism>
<proteinExistence type="inferred from homology"/>
<name>A0A6A5TL49_9PLEO</name>
<dbReference type="PANTHER" id="PTHR42886">
    <property type="entry name" value="RE40534P-RELATED"/>
    <property type="match status" value="1"/>
</dbReference>
<comment type="similarity">
    <text evidence="1">Belongs to the peptidase S33 family. ABHD4/ABHD5 subfamily.</text>
</comment>
<evidence type="ECO:0000256" key="1">
    <source>
        <dbReference type="ARBA" id="ARBA00038097"/>
    </source>
</evidence>
<dbReference type="PANTHER" id="PTHR42886:SF29">
    <property type="entry name" value="PUMMELIG, ISOFORM A"/>
    <property type="match status" value="1"/>
</dbReference>
<evidence type="ECO:0000259" key="2">
    <source>
        <dbReference type="Pfam" id="PF00561"/>
    </source>
</evidence>
<reference evidence="3" key="1">
    <citation type="journal article" date="2020" name="Stud. Mycol.">
        <title>101 Dothideomycetes genomes: a test case for predicting lifestyles and emergence of pathogens.</title>
        <authorList>
            <person name="Haridas S."/>
            <person name="Albert R."/>
            <person name="Binder M."/>
            <person name="Bloem J."/>
            <person name="Labutti K."/>
            <person name="Salamov A."/>
            <person name="Andreopoulos B."/>
            <person name="Baker S."/>
            <person name="Barry K."/>
            <person name="Bills G."/>
            <person name="Bluhm B."/>
            <person name="Cannon C."/>
            <person name="Castanera R."/>
            <person name="Culley D."/>
            <person name="Daum C."/>
            <person name="Ezra D."/>
            <person name="Gonzalez J."/>
            <person name="Henrissat B."/>
            <person name="Kuo A."/>
            <person name="Liang C."/>
            <person name="Lipzen A."/>
            <person name="Lutzoni F."/>
            <person name="Magnuson J."/>
            <person name="Mondo S."/>
            <person name="Nolan M."/>
            <person name="Ohm R."/>
            <person name="Pangilinan J."/>
            <person name="Park H.-J."/>
            <person name="Ramirez L."/>
            <person name="Alfaro M."/>
            <person name="Sun H."/>
            <person name="Tritt A."/>
            <person name="Yoshinaga Y."/>
            <person name="Zwiers L.-H."/>
            <person name="Turgeon B."/>
            <person name="Goodwin S."/>
            <person name="Spatafora J."/>
            <person name="Crous P."/>
            <person name="Grigoriev I."/>
        </authorList>
    </citation>
    <scope>NUCLEOTIDE SEQUENCE</scope>
    <source>
        <strain evidence="3">CBS 675.92</strain>
    </source>
</reference>
<dbReference type="Gene3D" id="3.40.50.1820">
    <property type="entry name" value="alpha/beta hydrolase"/>
    <property type="match status" value="1"/>
</dbReference>